<keyword evidence="4" id="KW-0064">Aspartyl protease</keyword>
<evidence type="ECO:0000256" key="5">
    <source>
        <dbReference type="ARBA" id="ARBA00022801"/>
    </source>
</evidence>
<dbReference type="InterPro" id="IPR001461">
    <property type="entry name" value="Aspartic_peptidase_A1"/>
</dbReference>
<name>A0A7J6KV95_PERCH</name>
<keyword evidence="7" id="KW-1015">Disulfide bond</keyword>
<dbReference type="PROSITE" id="PS51767">
    <property type="entry name" value="PEPTIDASE_A1"/>
    <property type="match status" value="1"/>
</dbReference>
<organism evidence="9 10">
    <name type="scientific">Perkinsus chesapeaki</name>
    <name type="common">Clam parasite</name>
    <name type="synonym">Perkinsus andrewsi</name>
    <dbReference type="NCBI Taxonomy" id="330153"/>
    <lineage>
        <taxon>Eukaryota</taxon>
        <taxon>Sar</taxon>
        <taxon>Alveolata</taxon>
        <taxon>Perkinsozoa</taxon>
        <taxon>Perkinsea</taxon>
        <taxon>Perkinsida</taxon>
        <taxon>Perkinsidae</taxon>
        <taxon>Perkinsus</taxon>
    </lineage>
</organism>
<evidence type="ECO:0000313" key="9">
    <source>
        <dbReference type="EMBL" id="KAF4651225.1"/>
    </source>
</evidence>
<feature type="non-terminal residue" evidence="9">
    <location>
        <position position="376"/>
    </location>
</feature>
<evidence type="ECO:0000256" key="4">
    <source>
        <dbReference type="ARBA" id="ARBA00022750"/>
    </source>
</evidence>
<comment type="caution">
    <text evidence="9">The sequence shown here is derived from an EMBL/GenBank/DDBJ whole genome shotgun (WGS) entry which is preliminary data.</text>
</comment>
<comment type="similarity">
    <text evidence="1">Belongs to the peptidase A1 family.</text>
</comment>
<keyword evidence="2" id="KW-0645">Protease</keyword>
<keyword evidence="6" id="KW-0865">Zymogen</keyword>
<keyword evidence="3" id="KW-0732">Signal</keyword>
<dbReference type="InterPro" id="IPR034164">
    <property type="entry name" value="Pepsin-like_dom"/>
</dbReference>
<dbReference type="PANTHER" id="PTHR47965">
    <property type="entry name" value="ASPARTYL PROTEASE-RELATED"/>
    <property type="match status" value="1"/>
</dbReference>
<dbReference type="InterPro" id="IPR021109">
    <property type="entry name" value="Peptidase_aspartic_dom_sf"/>
</dbReference>
<evidence type="ECO:0000256" key="6">
    <source>
        <dbReference type="ARBA" id="ARBA00023145"/>
    </source>
</evidence>
<dbReference type="Gene3D" id="2.40.70.10">
    <property type="entry name" value="Acid Proteases"/>
    <property type="match status" value="2"/>
</dbReference>
<protein>
    <recommendedName>
        <fullName evidence="8">Peptidase A1 domain-containing protein</fullName>
    </recommendedName>
</protein>
<reference evidence="9 10" key="1">
    <citation type="submission" date="2020-04" db="EMBL/GenBank/DDBJ databases">
        <title>Perkinsus chesapeaki whole genome sequence.</title>
        <authorList>
            <person name="Bogema D.R."/>
        </authorList>
    </citation>
    <scope>NUCLEOTIDE SEQUENCE [LARGE SCALE GENOMIC DNA]</scope>
    <source>
        <strain evidence="9">ATCC PRA-425</strain>
    </source>
</reference>
<keyword evidence="5" id="KW-0378">Hydrolase</keyword>
<evidence type="ECO:0000256" key="1">
    <source>
        <dbReference type="ARBA" id="ARBA00007447"/>
    </source>
</evidence>
<evidence type="ECO:0000256" key="2">
    <source>
        <dbReference type="ARBA" id="ARBA00022670"/>
    </source>
</evidence>
<evidence type="ECO:0000259" key="8">
    <source>
        <dbReference type="PROSITE" id="PS51767"/>
    </source>
</evidence>
<evidence type="ECO:0000256" key="3">
    <source>
        <dbReference type="ARBA" id="ARBA00022729"/>
    </source>
</evidence>
<dbReference type="GO" id="GO:0006508">
    <property type="term" value="P:proteolysis"/>
    <property type="evidence" value="ECO:0007669"/>
    <property type="project" value="UniProtKB-KW"/>
</dbReference>
<dbReference type="AlphaFoldDB" id="A0A7J6KV95"/>
<dbReference type="CDD" id="cd05471">
    <property type="entry name" value="pepsin_like"/>
    <property type="match status" value="1"/>
</dbReference>
<dbReference type="GO" id="GO:0004190">
    <property type="term" value="F:aspartic-type endopeptidase activity"/>
    <property type="evidence" value="ECO:0007669"/>
    <property type="project" value="UniProtKB-KW"/>
</dbReference>
<dbReference type="Proteomes" id="UP000591131">
    <property type="component" value="Unassembled WGS sequence"/>
</dbReference>
<sequence>TEDMLVAFSAAVSELLCNWKTYPRDKKSHGDGVAEGDKLARMDLSIRRTYTFDIYPNPVVQLTVDGQVLFSLVDTGASLLSLVWTEWFGRSRGVCQNLFFGCYQCVSPCKQGRTTTFSFVEGSDVSVFPHSGVFDLSDGTSARLDFGLVAGFNRNPPRIWSSFGLAPSEDQEYRSIVQQLSDKNIINDNSFSIYLNPGDGNSGEVILGGEDPTKRAGPLKFFKLVNKTGHFVKLRGLQIGDDTSYYVNVTEDAILDTGAACIFMNKKWREQVISSLQDAGKKKVEIQVEADAFLVACEDVGSLPAMKFYVEGLWGQKVPLIITPNALVWRTRGNDCLLRIEFIDFDGVDLGLSAFLGNYYYFDMDRDRIGFTKVKQ</sequence>
<proteinExistence type="inferred from homology"/>
<dbReference type="OrthoDB" id="771136at2759"/>
<dbReference type="EMBL" id="JAAPAO010001098">
    <property type="protein sequence ID" value="KAF4651225.1"/>
    <property type="molecule type" value="Genomic_DNA"/>
</dbReference>
<feature type="disulfide bond" evidence="7">
    <location>
        <begin position="297"/>
        <end position="336"/>
    </location>
</feature>
<accession>A0A7J6KV95</accession>
<feature type="domain" description="Peptidase A1" evidence="8">
    <location>
        <begin position="58"/>
        <end position="372"/>
    </location>
</feature>
<dbReference type="Pfam" id="PF00026">
    <property type="entry name" value="Asp"/>
    <property type="match status" value="1"/>
</dbReference>
<keyword evidence="10" id="KW-1185">Reference proteome</keyword>
<evidence type="ECO:0000256" key="7">
    <source>
        <dbReference type="PIRSR" id="PIRSR601461-2"/>
    </source>
</evidence>
<evidence type="ECO:0000313" key="10">
    <source>
        <dbReference type="Proteomes" id="UP000591131"/>
    </source>
</evidence>
<dbReference type="SUPFAM" id="SSF50630">
    <property type="entry name" value="Acid proteases"/>
    <property type="match status" value="1"/>
</dbReference>
<dbReference type="InterPro" id="IPR033121">
    <property type="entry name" value="PEPTIDASE_A1"/>
</dbReference>
<dbReference type="PANTHER" id="PTHR47965:SF12">
    <property type="entry name" value="ASPARTIC PROTEINASE 3-RELATED"/>
    <property type="match status" value="1"/>
</dbReference>
<gene>
    <name evidence="9" type="ORF">FOL47_000531</name>
</gene>